<name>A0ABM6ZJY2_9VIBR</name>
<accession>A0ABM6ZJY2</accession>
<evidence type="ECO:0000313" key="2">
    <source>
        <dbReference type="Proteomes" id="UP000272136"/>
    </source>
</evidence>
<proteinExistence type="predicted"/>
<keyword evidence="2" id="KW-1185">Reference proteome</keyword>
<organism evidence="1 2">
    <name type="scientific">Vibrio owensii</name>
    <dbReference type="NCBI Taxonomy" id="696485"/>
    <lineage>
        <taxon>Bacteria</taxon>
        <taxon>Pseudomonadati</taxon>
        <taxon>Pseudomonadota</taxon>
        <taxon>Gammaproteobacteria</taxon>
        <taxon>Vibrionales</taxon>
        <taxon>Vibrionaceae</taxon>
        <taxon>Vibrio</taxon>
    </lineage>
</organism>
<reference evidence="1 2" key="1">
    <citation type="submission" date="2018-10" db="EMBL/GenBank/DDBJ databases">
        <title>Whole Genome of Vibrio owensii strain 170502, isolated from Acute Hepatopancreatic Necrosis Disease (AHPND) shrimp.</title>
        <authorList>
            <person name="Yan M."/>
            <person name="Wang X."/>
            <person name="Wang Y."/>
        </authorList>
    </citation>
    <scope>NUCLEOTIDE SEQUENCE [LARGE SCALE GENOMIC DNA]</scope>
    <source>
        <strain evidence="1 2">1700302</strain>
    </source>
</reference>
<evidence type="ECO:0000313" key="1">
    <source>
        <dbReference type="EMBL" id="AYO15968.1"/>
    </source>
</evidence>
<protein>
    <submittedName>
        <fullName evidence="1">Uncharacterized protein</fullName>
    </submittedName>
</protein>
<dbReference type="EMBL" id="CP033137">
    <property type="protein sequence ID" value="AYO15968.1"/>
    <property type="molecule type" value="Genomic_DNA"/>
</dbReference>
<sequence>MPRTGALWRHLLIKKTAIMYQILAKSLEICDLLLSFSINFTLSAHFLPLLELIQRNFIPIVAYYKLTLAQNLG</sequence>
<dbReference type="Proteomes" id="UP000272136">
    <property type="component" value="Chromosome 1"/>
</dbReference>
<gene>
    <name evidence="1" type="ORF">D0812_16745</name>
</gene>